<organism evidence="2 3">
    <name type="scientific">Photobacterium aquae</name>
    <dbReference type="NCBI Taxonomy" id="1195763"/>
    <lineage>
        <taxon>Bacteria</taxon>
        <taxon>Pseudomonadati</taxon>
        <taxon>Pseudomonadota</taxon>
        <taxon>Gammaproteobacteria</taxon>
        <taxon>Vibrionales</taxon>
        <taxon>Vibrionaceae</taxon>
        <taxon>Photobacterium</taxon>
    </lineage>
</organism>
<proteinExistence type="predicted"/>
<dbReference type="STRING" id="1195763.ABT56_09880"/>
<keyword evidence="1" id="KW-0472">Membrane</keyword>
<evidence type="ECO:0000313" key="2">
    <source>
        <dbReference type="EMBL" id="KLV05838.1"/>
    </source>
</evidence>
<keyword evidence="1" id="KW-1133">Transmembrane helix</keyword>
<gene>
    <name evidence="2" type="ORF">ABT56_09880</name>
</gene>
<evidence type="ECO:0000313" key="3">
    <source>
        <dbReference type="Proteomes" id="UP000036097"/>
    </source>
</evidence>
<dbReference type="InterPro" id="IPR045584">
    <property type="entry name" value="Pilin-like"/>
</dbReference>
<sequence>MSSKSHQGFTLIELMVVLVLISSMVGFAAPKVWNFYAKRVEQGEVDTVVARIAALKREYRRAGKPLIINQGDYLSQDRQSASRLALVTLPEGWAVAEAEQLRFLVNGVTNGGEVFLQAPSGLSWRIWYRPLDGDVEVSQVYAQ</sequence>
<dbReference type="Proteomes" id="UP000036097">
    <property type="component" value="Unassembled WGS sequence"/>
</dbReference>
<dbReference type="NCBIfam" id="TIGR02532">
    <property type="entry name" value="IV_pilin_GFxxxE"/>
    <property type="match status" value="1"/>
</dbReference>
<name>A0A0J1H224_9GAMM</name>
<evidence type="ECO:0000256" key="1">
    <source>
        <dbReference type="SAM" id="Phobius"/>
    </source>
</evidence>
<dbReference type="RefSeq" id="WP_047878703.1">
    <property type="nucleotide sequence ID" value="NZ_LDOT01000012.1"/>
</dbReference>
<dbReference type="Gene3D" id="3.30.700.10">
    <property type="entry name" value="Glycoprotein, Type 4 Pilin"/>
    <property type="match status" value="1"/>
</dbReference>
<dbReference type="SUPFAM" id="SSF54523">
    <property type="entry name" value="Pili subunits"/>
    <property type="match status" value="1"/>
</dbReference>
<comment type="caution">
    <text evidence="2">The sequence shown here is derived from an EMBL/GenBank/DDBJ whole genome shotgun (WGS) entry which is preliminary data.</text>
</comment>
<feature type="transmembrane region" description="Helical" evidence="1">
    <location>
        <begin position="6"/>
        <end position="29"/>
    </location>
</feature>
<dbReference type="Pfam" id="PF07963">
    <property type="entry name" value="N_methyl"/>
    <property type="match status" value="1"/>
</dbReference>
<protein>
    <recommendedName>
        <fullName evidence="4">Prepilin-type N-terminal cleavage/methylation domain-containing protein</fullName>
    </recommendedName>
</protein>
<dbReference type="PATRIC" id="fig|1195763.3.peg.2076"/>
<keyword evidence="3" id="KW-1185">Reference proteome</keyword>
<accession>A0A0J1H224</accession>
<dbReference type="InterPro" id="IPR012902">
    <property type="entry name" value="N_methyl_site"/>
</dbReference>
<dbReference type="EMBL" id="LDOT01000012">
    <property type="protein sequence ID" value="KLV05838.1"/>
    <property type="molecule type" value="Genomic_DNA"/>
</dbReference>
<dbReference type="AlphaFoldDB" id="A0A0J1H224"/>
<keyword evidence="1" id="KW-0812">Transmembrane</keyword>
<reference evidence="2 3" key="1">
    <citation type="submission" date="2015-05" db="EMBL/GenBank/DDBJ databases">
        <title>Photobacterium galathea sp. nov.</title>
        <authorList>
            <person name="Machado H."/>
            <person name="Gram L."/>
        </authorList>
    </citation>
    <scope>NUCLEOTIDE SEQUENCE [LARGE SCALE GENOMIC DNA]</scope>
    <source>
        <strain evidence="2 3">CGMCC 1.12159</strain>
    </source>
</reference>
<evidence type="ECO:0008006" key="4">
    <source>
        <dbReference type="Google" id="ProtNLM"/>
    </source>
</evidence>